<dbReference type="AlphaFoldDB" id="A0A8C8RQ30"/>
<dbReference type="InterPro" id="IPR003599">
    <property type="entry name" value="Ig_sub"/>
</dbReference>
<reference evidence="6" key="2">
    <citation type="submission" date="2025-09" db="UniProtKB">
        <authorList>
            <consortium name="Ensembl"/>
        </authorList>
    </citation>
    <scope>IDENTIFICATION</scope>
</reference>
<feature type="domain" description="Ig-like" evidence="5">
    <location>
        <begin position="34"/>
        <end position="117"/>
    </location>
</feature>
<dbReference type="PROSITE" id="PS50835">
    <property type="entry name" value="IG_LIKE"/>
    <property type="match status" value="1"/>
</dbReference>
<dbReference type="SMART" id="SM00406">
    <property type="entry name" value="IGv"/>
    <property type="match status" value="1"/>
</dbReference>
<dbReference type="Ensembl" id="ENSPCET00000009210.1">
    <property type="protein sequence ID" value="ENSPCEP00000008897.1"/>
    <property type="gene ID" value="ENSPCEG00000007146.1"/>
</dbReference>
<evidence type="ECO:0000313" key="6">
    <source>
        <dbReference type="Ensembl" id="ENSPCEP00000008897.1"/>
    </source>
</evidence>
<feature type="signal peptide" evidence="4">
    <location>
        <begin position="1"/>
        <end position="19"/>
    </location>
</feature>
<dbReference type="InterPro" id="IPR013106">
    <property type="entry name" value="Ig_V-set"/>
</dbReference>
<dbReference type="InterPro" id="IPR007110">
    <property type="entry name" value="Ig-like_dom"/>
</dbReference>
<dbReference type="InterPro" id="IPR050199">
    <property type="entry name" value="IgHV"/>
</dbReference>
<dbReference type="GO" id="GO:0002250">
    <property type="term" value="P:adaptive immune response"/>
    <property type="evidence" value="ECO:0007669"/>
    <property type="project" value="UniProtKB-KW"/>
</dbReference>
<organism evidence="6 7">
    <name type="scientific">Pelusios castaneus</name>
    <name type="common">West African mud turtle</name>
    <dbReference type="NCBI Taxonomy" id="367368"/>
    <lineage>
        <taxon>Eukaryota</taxon>
        <taxon>Metazoa</taxon>
        <taxon>Chordata</taxon>
        <taxon>Craniata</taxon>
        <taxon>Vertebrata</taxon>
        <taxon>Euteleostomi</taxon>
        <taxon>Archelosauria</taxon>
        <taxon>Testudinata</taxon>
        <taxon>Testudines</taxon>
        <taxon>Pleurodira</taxon>
        <taxon>Pelomedusidae</taxon>
        <taxon>Pelusios</taxon>
    </lineage>
</organism>
<dbReference type="InterPro" id="IPR013783">
    <property type="entry name" value="Ig-like_fold"/>
</dbReference>
<keyword evidence="2" id="KW-1064">Adaptive immunity</keyword>
<proteinExistence type="predicted"/>
<accession>A0A8C8RQ30</accession>
<sequence length="136" mass="15245">MRLWLHLLLTLATLRGACSQVLLVESGGDVKKPGDSLRLSCKASGFTFSNHSMSWVRQAPGKELDWVAQVSRPTGSMQWYSPAAQGRFTISRDNLVNMVYLQMSGLKTEDTARYYCTRDTAKGNEFVLRRKPWAAA</sequence>
<keyword evidence="4" id="KW-0732">Signal</keyword>
<dbReference type="FunFam" id="2.60.40.10:FF:002198">
    <property type="entry name" value="Immunoglobulin heavy variable 5-2"/>
    <property type="match status" value="1"/>
</dbReference>
<dbReference type="SMART" id="SM00409">
    <property type="entry name" value="IG"/>
    <property type="match status" value="1"/>
</dbReference>
<dbReference type="InterPro" id="IPR036179">
    <property type="entry name" value="Ig-like_dom_sf"/>
</dbReference>
<keyword evidence="1" id="KW-0391">Immunity</keyword>
<dbReference type="GO" id="GO:0019814">
    <property type="term" value="C:immunoglobulin complex"/>
    <property type="evidence" value="ECO:0007669"/>
    <property type="project" value="UniProtKB-KW"/>
</dbReference>
<evidence type="ECO:0000256" key="2">
    <source>
        <dbReference type="ARBA" id="ARBA00023130"/>
    </source>
</evidence>
<evidence type="ECO:0000256" key="1">
    <source>
        <dbReference type="ARBA" id="ARBA00022859"/>
    </source>
</evidence>
<dbReference type="Pfam" id="PF07686">
    <property type="entry name" value="V-set"/>
    <property type="match status" value="1"/>
</dbReference>
<keyword evidence="3" id="KW-1280">Immunoglobulin</keyword>
<evidence type="ECO:0000256" key="3">
    <source>
        <dbReference type="ARBA" id="ARBA00043265"/>
    </source>
</evidence>
<keyword evidence="7" id="KW-1185">Reference proteome</keyword>
<protein>
    <recommendedName>
        <fullName evidence="5">Ig-like domain-containing protein</fullName>
    </recommendedName>
</protein>
<evidence type="ECO:0000313" key="7">
    <source>
        <dbReference type="Proteomes" id="UP000694393"/>
    </source>
</evidence>
<dbReference type="Gene3D" id="2.60.40.10">
    <property type="entry name" value="Immunoglobulins"/>
    <property type="match status" value="1"/>
</dbReference>
<name>A0A8C8RQ30_9SAUR</name>
<reference evidence="6" key="1">
    <citation type="submission" date="2025-08" db="UniProtKB">
        <authorList>
            <consortium name="Ensembl"/>
        </authorList>
    </citation>
    <scope>IDENTIFICATION</scope>
</reference>
<dbReference type="PANTHER" id="PTHR23266">
    <property type="entry name" value="IMMUNOGLOBULIN HEAVY CHAIN"/>
    <property type="match status" value="1"/>
</dbReference>
<evidence type="ECO:0000259" key="5">
    <source>
        <dbReference type="PROSITE" id="PS50835"/>
    </source>
</evidence>
<dbReference type="GO" id="GO:0005576">
    <property type="term" value="C:extracellular region"/>
    <property type="evidence" value="ECO:0007669"/>
    <property type="project" value="UniProtKB-ARBA"/>
</dbReference>
<evidence type="ECO:0000256" key="4">
    <source>
        <dbReference type="SAM" id="SignalP"/>
    </source>
</evidence>
<dbReference type="Proteomes" id="UP000694393">
    <property type="component" value="Unplaced"/>
</dbReference>
<feature type="chain" id="PRO_5034531428" description="Ig-like domain-containing protein" evidence="4">
    <location>
        <begin position="20"/>
        <end position="136"/>
    </location>
</feature>
<dbReference type="SUPFAM" id="SSF48726">
    <property type="entry name" value="Immunoglobulin"/>
    <property type="match status" value="1"/>
</dbReference>